<dbReference type="Proteomes" id="UP001044222">
    <property type="component" value="Unassembled WGS sequence"/>
</dbReference>
<feature type="region of interest" description="Disordered" evidence="1">
    <location>
        <begin position="27"/>
        <end position="55"/>
    </location>
</feature>
<proteinExistence type="predicted"/>
<evidence type="ECO:0000313" key="3">
    <source>
        <dbReference type="Proteomes" id="UP001044222"/>
    </source>
</evidence>
<protein>
    <submittedName>
        <fullName evidence="2">Uncharacterized protein</fullName>
    </submittedName>
</protein>
<dbReference type="AlphaFoldDB" id="A0A9D3MWM1"/>
<feature type="compositionally biased region" description="Low complexity" evidence="1">
    <location>
        <begin position="38"/>
        <end position="55"/>
    </location>
</feature>
<dbReference type="EMBL" id="JAFIRN010000001">
    <property type="protein sequence ID" value="KAG5856639.1"/>
    <property type="molecule type" value="Genomic_DNA"/>
</dbReference>
<name>A0A9D3MWM1_ANGAN</name>
<evidence type="ECO:0000313" key="2">
    <source>
        <dbReference type="EMBL" id="KAG5856639.1"/>
    </source>
</evidence>
<gene>
    <name evidence="2" type="ORF">ANANG_G00010050</name>
</gene>
<comment type="caution">
    <text evidence="2">The sequence shown here is derived from an EMBL/GenBank/DDBJ whole genome shotgun (WGS) entry which is preliminary data.</text>
</comment>
<organism evidence="2 3">
    <name type="scientific">Anguilla anguilla</name>
    <name type="common">European freshwater eel</name>
    <name type="synonym">Muraena anguilla</name>
    <dbReference type="NCBI Taxonomy" id="7936"/>
    <lineage>
        <taxon>Eukaryota</taxon>
        <taxon>Metazoa</taxon>
        <taxon>Chordata</taxon>
        <taxon>Craniata</taxon>
        <taxon>Vertebrata</taxon>
        <taxon>Euteleostomi</taxon>
        <taxon>Actinopterygii</taxon>
        <taxon>Neopterygii</taxon>
        <taxon>Teleostei</taxon>
        <taxon>Anguilliformes</taxon>
        <taxon>Anguillidae</taxon>
        <taxon>Anguilla</taxon>
    </lineage>
</organism>
<reference evidence="2" key="1">
    <citation type="submission" date="2021-01" db="EMBL/GenBank/DDBJ databases">
        <title>A chromosome-scale assembly of European eel, Anguilla anguilla.</title>
        <authorList>
            <person name="Henkel C."/>
            <person name="Jong-Raadsen S.A."/>
            <person name="Dufour S."/>
            <person name="Weltzien F.-A."/>
            <person name="Palstra A.P."/>
            <person name="Pelster B."/>
            <person name="Spaink H.P."/>
            <person name="Van Den Thillart G.E."/>
            <person name="Jansen H."/>
            <person name="Zahm M."/>
            <person name="Klopp C."/>
            <person name="Cedric C."/>
            <person name="Louis A."/>
            <person name="Berthelot C."/>
            <person name="Parey E."/>
            <person name="Roest Crollius H."/>
            <person name="Montfort J."/>
            <person name="Robinson-Rechavi M."/>
            <person name="Bucao C."/>
            <person name="Bouchez O."/>
            <person name="Gislard M."/>
            <person name="Lluch J."/>
            <person name="Milhes M."/>
            <person name="Lampietro C."/>
            <person name="Lopez Roques C."/>
            <person name="Donnadieu C."/>
            <person name="Braasch I."/>
            <person name="Desvignes T."/>
            <person name="Postlethwait J."/>
            <person name="Bobe J."/>
            <person name="Guiguen Y."/>
            <person name="Dirks R."/>
        </authorList>
    </citation>
    <scope>NUCLEOTIDE SEQUENCE</scope>
    <source>
        <strain evidence="2">Tag_6206</strain>
        <tissue evidence="2">Liver</tissue>
    </source>
</reference>
<accession>A0A9D3MWM1</accession>
<keyword evidence="3" id="KW-1185">Reference proteome</keyword>
<evidence type="ECO:0000256" key="1">
    <source>
        <dbReference type="SAM" id="MobiDB-lite"/>
    </source>
</evidence>
<sequence>MLSGNGVVIRCSELIYVHSPSVFSETRDATGNAHKHNSYGNSVSTSTSTSTSTSNSMATETVMAAVSVVLIQPDSIFQPPADGFCFAFSVKAF</sequence>